<dbReference type="AlphaFoldDB" id="A0AA39SWI6"/>
<feature type="compositionally biased region" description="Basic and acidic residues" evidence="1">
    <location>
        <begin position="1"/>
        <end position="38"/>
    </location>
</feature>
<keyword evidence="3" id="KW-1185">Reference proteome</keyword>
<accession>A0AA39SWI6</accession>
<evidence type="ECO:0000313" key="3">
    <source>
        <dbReference type="Proteomes" id="UP001168877"/>
    </source>
</evidence>
<reference evidence="2" key="1">
    <citation type="journal article" date="2022" name="Plant J.">
        <title>Strategies of tolerance reflected in two North American maple genomes.</title>
        <authorList>
            <person name="McEvoy S.L."/>
            <person name="Sezen U.U."/>
            <person name="Trouern-Trend A."/>
            <person name="McMahon S.M."/>
            <person name="Schaberg P.G."/>
            <person name="Yang J."/>
            <person name="Wegrzyn J.L."/>
            <person name="Swenson N.G."/>
        </authorList>
    </citation>
    <scope>NUCLEOTIDE SEQUENCE</scope>
    <source>
        <strain evidence="2">NS2018</strain>
    </source>
</reference>
<name>A0AA39SWI6_ACESA</name>
<organism evidence="2 3">
    <name type="scientific">Acer saccharum</name>
    <name type="common">Sugar maple</name>
    <dbReference type="NCBI Taxonomy" id="4024"/>
    <lineage>
        <taxon>Eukaryota</taxon>
        <taxon>Viridiplantae</taxon>
        <taxon>Streptophyta</taxon>
        <taxon>Embryophyta</taxon>
        <taxon>Tracheophyta</taxon>
        <taxon>Spermatophyta</taxon>
        <taxon>Magnoliopsida</taxon>
        <taxon>eudicotyledons</taxon>
        <taxon>Gunneridae</taxon>
        <taxon>Pentapetalae</taxon>
        <taxon>rosids</taxon>
        <taxon>malvids</taxon>
        <taxon>Sapindales</taxon>
        <taxon>Sapindaceae</taxon>
        <taxon>Hippocastanoideae</taxon>
        <taxon>Acereae</taxon>
        <taxon>Acer</taxon>
    </lineage>
</organism>
<proteinExistence type="predicted"/>
<comment type="caution">
    <text evidence="2">The sequence shown here is derived from an EMBL/GenBank/DDBJ whole genome shotgun (WGS) entry which is preliminary data.</text>
</comment>
<dbReference type="EMBL" id="JAUESC010000003">
    <property type="protein sequence ID" value="KAK0599449.1"/>
    <property type="molecule type" value="Genomic_DNA"/>
</dbReference>
<feature type="region of interest" description="Disordered" evidence="1">
    <location>
        <begin position="1"/>
        <end position="59"/>
    </location>
</feature>
<gene>
    <name evidence="2" type="ORF">LWI29_005391</name>
</gene>
<evidence type="ECO:0000313" key="2">
    <source>
        <dbReference type="EMBL" id="KAK0599449.1"/>
    </source>
</evidence>
<evidence type="ECO:0000256" key="1">
    <source>
        <dbReference type="SAM" id="MobiDB-lite"/>
    </source>
</evidence>
<sequence length="107" mass="11938">MWGRQARDKGKEPQVEELVQNRKLRDCVKSQESNDKNTKAVQHPNHQTPGETQDLDDEEPINFIDTVPAMRDLGSTSSGKASASICLITPKDAPRSWDPISFSTEDS</sequence>
<protein>
    <submittedName>
        <fullName evidence="2">Uncharacterized protein</fullName>
    </submittedName>
</protein>
<dbReference type="Proteomes" id="UP001168877">
    <property type="component" value="Unassembled WGS sequence"/>
</dbReference>
<reference evidence="2" key="2">
    <citation type="submission" date="2023-06" db="EMBL/GenBank/DDBJ databases">
        <authorList>
            <person name="Swenson N.G."/>
            <person name="Wegrzyn J.L."/>
            <person name="Mcevoy S.L."/>
        </authorList>
    </citation>
    <scope>NUCLEOTIDE SEQUENCE</scope>
    <source>
        <strain evidence="2">NS2018</strain>
        <tissue evidence="2">Leaf</tissue>
    </source>
</reference>